<feature type="coiled-coil region" evidence="2">
    <location>
        <begin position="286"/>
        <end position="313"/>
    </location>
</feature>
<evidence type="ECO:0000256" key="1">
    <source>
        <dbReference type="ARBA" id="ARBA00023236"/>
    </source>
</evidence>
<dbReference type="GO" id="GO:0006302">
    <property type="term" value="P:double-strand break repair"/>
    <property type="evidence" value="ECO:0007669"/>
    <property type="project" value="TreeGrafter"/>
</dbReference>
<dbReference type="Proteomes" id="UP000380867">
    <property type="component" value="Unassembled WGS sequence"/>
</dbReference>
<comment type="caution">
    <text evidence="3">The sequence shown here is derived from an EMBL/GenBank/DDBJ whole genome shotgun (WGS) entry which is preliminary data.</text>
</comment>
<protein>
    <submittedName>
        <fullName evidence="3">AAA family ATPase</fullName>
    </submittedName>
</protein>
<evidence type="ECO:0000256" key="2">
    <source>
        <dbReference type="SAM" id="Coils"/>
    </source>
</evidence>
<evidence type="ECO:0000313" key="3">
    <source>
        <dbReference type="EMBL" id="KAA1399575.1"/>
    </source>
</evidence>
<organism evidence="3 4">
    <name type="scientific">Aeromicrobium ginsengisoli</name>
    <dbReference type="NCBI Taxonomy" id="363867"/>
    <lineage>
        <taxon>Bacteria</taxon>
        <taxon>Bacillati</taxon>
        <taxon>Actinomycetota</taxon>
        <taxon>Actinomycetes</taxon>
        <taxon>Propionibacteriales</taxon>
        <taxon>Nocardioidaceae</taxon>
        <taxon>Aeromicrobium</taxon>
    </lineage>
</organism>
<dbReference type="PANTHER" id="PTHR32182:SF22">
    <property type="entry name" value="ATP-DEPENDENT ENDONUCLEASE, OLD FAMILY-RELATED"/>
    <property type="match status" value="1"/>
</dbReference>
<dbReference type="SUPFAM" id="SSF52540">
    <property type="entry name" value="P-loop containing nucleoside triphosphate hydrolases"/>
    <property type="match status" value="1"/>
</dbReference>
<dbReference type="InterPro" id="IPR027417">
    <property type="entry name" value="P-loop_NTPase"/>
</dbReference>
<keyword evidence="1" id="KW-0227">DNA damage</keyword>
<keyword evidence="2" id="KW-0175">Coiled coil</keyword>
<keyword evidence="1" id="KW-0742">SOS response</keyword>
<dbReference type="GO" id="GO:0009432">
    <property type="term" value="P:SOS response"/>
    <property type="evidence" value="ECO:0007669"/>
    <property type="project" value="UniProtKB-KW"/>
</dbReference>
<accession>A0A5M4FJ13</accession>
<dbReference type="AlphaFoldDB" id="A0A5M4FJ13"/>
<gene>
    <name evidence="3" type="ORF">ESP70_002075</name>
</gene>
<dbReference type="OrthoDB" id="4428168at2"/>
<dbReference type="PANTHER" id="PTHR32182">
    <property type="entry name" value="DNA REPLICATION AND REPAIR PROTEIN RECF"/>
    <property type="match status" value="1"/>
</dbReference>
<dbReference type="GO" id="GO:0000731">
    <property type="term" value="P:DNA synthesis involved in DNA repair"/>
    <property type="evidence" value="ECO:0007669"/>
    <property type="project" value="TreeGrafter"/>
</dbReference>
<keyword evidence="4" id="KW-1185">Reference proteome</keyword>
<dbReference type="Gene3D" id="3.40.50.300">
    <property type="entry name" value="P-loop containing nucleotide triphosphate hydrolases"/>
    <property type="match status" value="2"/>
</dbReference>
<sequence>MVEVTIEQDITGWALTRPAWQQDVLVALSRGETYDDPIAIAELAECLLQPDSATPNAAAHNLTLGAAEPKQVGLKNVCNVKGVNALAADQTLSFSPDGLTIIYGNNGGGKSGYARIIKAMVSARHSSLVLPDVYQDGAPDPSAELDYSVDDQALSEKFPANPPVPDLRRVRFYDEHCGDEYLSHESSVTYRPSALTLLDGLIAVCGKVRQELQRRIAESNLKRLNLTLPQATTASAFYARLSLNTTDQQIDEACTFTSEDADNLGKAIQEVARLETSDATKERGRLQTDARQIRALEMRLNELENAVSAGRLTAVGKLKDEAETKRSAATVAAATSFDDEPLAGVGSQTWRTLWRAARDYAVSMPDHEHEFPEVGDGARCVLCQQPLGDDAKHRFTRFNTYMTDTTESDAVVAESLYAQALDELRSLDFATQTTTVALASLHSHDEPLAAAVQQRLSTLEGRRDKALERFAASEAAVAPIAATAIGAQLGELATSLTAKAEATDVAGFQAALTAAKSRRDALVASQTLSQNKAQLKAEVRRCKDLANLNDAHSATDTKGITRKATDLTGTYATEQIRDYFTRETARMHLDKVTLRDLGGQKGQVRQIPALVGVRHKNGTARAVLSEGEQTVLGLAGFFTEAEFDASRSAVVFDDPVTSLDHVRRDKVADGLAQLAKSRQVIVFTHDVAFLTDLLKSAGSADIKVTARTIQRRGDVPGYVADGFPWKAQDIGQRMNTIQGEITKLTKDRQNLGDDEYEKRVNEIAGHLSETWERTVTSEIINRVYDRSKSEVRPQMVRMLAKITEADNTEYQEGYSRTSKWALRHDKAEETNYVPPEPNELVAEYERLKAWQKRIKSYQQ</sequence>
<name>A0A5M4FJ13_9ACTN</name>
<reference evidence="3" key="1">
    <citation type="submission" date="2019-09" db="EMBL/GenBank/DDBJ databases">
        <authorList>
            <person name="Li J."/>
        </authorList>
    </citation>
    <scope>NUCLEOTIDE SEQUENCE [LARGE SCALE GENOMIC DNA]</scope>
    <source>
        <strain evidence="3">JCM 14732</strain>
    </source>
</reference>
<evidence type="ECO:0000313" key="4">
    <source>
        <dbReference type="Proteomes" id="UP000380867"/>
    </source>
</evidence>
<dbReference type="EMBL" id="SDPQ02000001">
    <property type="protein sequence ID" value="KAA1399575.1"/>
    <property type="molecule type" value="Genomic_DNA"/>
</dbReference>
<proteinExistence type="predicted"/>